<dbReference type="SUPFAM" id="SSF50891">
    <property type="entry name" value="Cyclophilin-like"/>
    <property type="match status" value="1"/>
</dbReference>
<evidence type="ECO:0000256" key="7">
    <source>
        <dbReference type="RuleBase" id="RU363019"/>
    </source>
</evidence>
<dbReference type="InterPro" id="IPR044666">
    <property type="entry name" value="Cyclophilin_A-like"/>
</dbReference>
<dbReference type="GO" id="GO:0005737">
    <property type="term" value="C:cytoplasm"/>
    <property type="evidence" value="ECO:0007669"/>
    <property type="project" value="UniProtKB-SubCell"/>
</dbReference>
<evidence type="ECO:0000313" key="10">
    <source>
        <dbReference type="Proteomes" id="UP000334340"/>
    </source>
</evidence>
<dbReference type="InterPro" id="IPR029000">
    <property type="entry name" value="Cyclophilin-like_dom_sf"/>
</dbReference>
<dbReference type="InterPro" id="IPR002130">
    <property type="entry name" value="Cyclophilin-type_PPIase_dom"/>
</dbReference>
<feature type="chain" id="PRO_5022258423" description="Peptidyl-prolyl cis-trans isomerase" evidence="7">
    <location>
        <begin position="22"/>
        <end position="199"/>
    </location>
</feature>
<comment type="similarity">
    <text evidence="3 7">Belongs to the cyclophilin-type PPIase family.</text>
</comment>
<comment type="catalytic activity">
    <reaction evidence="7">
        <text>[protein]-peptidylproline (omega=180) = [protein]-peptidylproline (omega=0)</text>
        <dbReference type="Rhea" id="RHEA:16237"/>
        <dbReference type="Rhea" id="RHEA-COMP:10747"/>
        <dbReference type="Rhea" id="RHEA-COMP:10748"/>
        <dbReference type="ChEBI" id="CHEBI:83833"/>
        <dbReference type="ChEBI" id="CHEBI:83834"/>
        <dbReference type="EC" id="5.2.1.8"/>
    </reaction>
</comment>
<dbReference type="Proteomes" id="UP000334340">
    <property type="component" value="Unassembled WGS sequence"/>
</dbReference>
<evidence type="ECO:0000256" key="4">
    <source>
        <dbReference type="ARBA" id="ARBA00022490"/>
    </source>
</evidence>
<evidence type="ECO:0000313" key="9">
    <source>
        <dbReference type="EMBL" id="VUZ86175.1"/>
    </source>
</evidence>
<dbReference type="EMBL" id="CABIKM010000045">
    <property type="protein sequence ID" value="VUZ86175.1"/>
    <property type="molecule type" value="Genomic_DNA"/>
</dbReference>
<evidence type="ECO:0000256" key="2">
    <source>
        <dbReference type="ARBA" id="ARBA00004496"/>
    </source>
</evidence>
<evidence type="ECO:0000256" key="6">
    <source>
        <dbReference type="ARBA" id="ARBA00023235"/>
    </source>
</evidence>
<organism evidence="9 10">
    <name type="scientific">Candidatus Methylomirabilis lanthanidiphila</name>
    <dbReference type="NCBI Taxonomy" id="2211376"/>
    <lineage>
        <taxon>Bacteria</taxon>
        <taxon>Candidatus Methylomirabilota</taxon>
        <taxon>Candidatus Methylomirabilia</taxon>
        <taxon>Candidatus Methylomirabilales</taxon>
        <taxon>Candidatus Methylomirabilaceae</taxon>
        <taxon>Candidatus Methylomirabilis</taxon>
    </lineage>
</organism>
<evidence type="ECO:0000256" key="1">
    <source>
        <dbReference type="ARBA" id="ARBA00002388"/>
    </source>
</evidence>
<dbReference type="EC" id="5.2.1.8" evidence="7"/>
<accession>A0A564ZLH8</accession>
<keyword evidence="10" id="KW-1185">Reference proteome</keyword>
<evidence type="ECO:0000256" key="3">
    <source>
        <dbReference type="ARBA" id="ARBA00007365"/>
    </source>
</evidence>
<gene>
    <name evidence="9" type="ORF">MELA_02572</name>
</gene>
<dbReference type="PROSITE" id="PS50072">
    <property type="entry name" value="CSA_PPIASE_2"/>
    <property type="match status" value="1"/>
</dbReference>
<dbReference type="PRINTS" id="PR00153">
    <property type="entry name" value="CSAPPISMRASE"/>
</dbReference>
<evidence type="ECO:0000256" key="5">
    <source>
        <dbReference type="ARBA" id="ARBA00023110"/>
    </source>
</evidence>
<keyword evidence="5 7" id="KW-0697">Rotamase</keyword>
<dbReference type="FunFam" id="2.40.100.10:FF:000028">
    <property type="entry name" value="Peptidyl-prolyl cis-trans isomerase"/>
    <property type="match status" value="1"/>
</dbReference>
<dbReference type="GO" id="GO:0003755">
    <property type="term" value="F:peptidyl-prolyl cis-trans isomerase activity"/>
    <property type="evidence" value="ECO:0007669"/>
    <property type="project" value="UniProtKB-UniRule"/>
</dbReference>
<proteinExistence type="inferred from homology"/>
<keyword evidence="7" id="KW-0732">Signal</keyword>
<comment type="function">
    <text evidence="1 7">PPIases accelerate the folding of proteins. It catalyzes the cis-trans isomerization of proline imidic peptide bonds in oligopeptides.</text>
</comment>
<dbReference type="Pfam" id="PF00160">
    <property type="entry name" value="Pro_isomerase"/>
    <property type="match status" value="1"/>
</dbReference>
<dbReference type="PANTHER" id="PTHR45625:SF4">
    <property type="entry name" value="PEPTIDYLPROLYL ISOMERASE DOMAIN AND WD REPEAT-CONTAINING PROTEIN 1"/>
    <property type="match status" value="1"/>
</dbReference>
<name>A0A564ZLH8_9BACT</name>
<protein>
    <recommendedName>
        <fullName evidence="7">Peptidyl-prolyl cis-trans isomerase</fullName>
        <shortName evidence="7">PPIase</shortName>
        <ecNumber evidence="7">5.2.1.8</ecNumber>
    </recommendedName>
</protein>
<feature type="domain" description="PPIase cyclophilin-type" evidence="8">
    <location>
        <begin position="41"/>
        <end position="196"/>
    </location>
</feature>
<dbReference type="PANTHER" id="PTHR45625">
    <property type="entry name" value="PEPTIDYL-PROLYL CIS-TRANS ISOMERASE-RELATED"/>
    <property type="match status" value="1"/>
</dbReference>
<sequence>MVRVLIVSILLSLAIPTIGYAKTEQKQGGKVLYAIMETTKGKIKIKLFEKEAPKTVTNFIELAEGKKEWTDPYTGKKGKSHYFDGLIFHRVIPKFMIQGGDPTGTGRGGPGYRFDDEFHKDLNHSKPGMLSMANAGPGTNGSQFFLTVAPTPFLDGKHSVFGEIVEGLDVAIAISNVPRDSNDRPLEDVKMTKVTIVRE</sequence>
<dbReference type="InterPro" id="IPR024936">
    <property type="entry name" value="Cyclophilin-type_PPIase"/>
</dbReference>
<evidence type="ECO:0000259" key="8">
    <source>
        <dbReference type="PROSITE" id="PS50072"/>
    </source>
</evidence>
<keyword evidence="4" id="KW-0963">Cytoplasm</keyword>
<dbReference type="Gene3D" id="2.40.100.10">
    <property type="entry name" value="Cyclophilin-like"/>
    <property type="match status" value="1"/>
</dbReference>
<dbReference type="PIRSF" id="PIRSF001467">
    <property type="entry name" value="Peptidylpro_ismrse"/>
    <property type="match status" value="1"/>
</dbReference>
<feature type="signal peptide" evidence="7">
    <location>
        <begin position="1"/>
        <end position="21"/>
    </location>
</feature>
<reference evidence="9 10" key="1">
    <citation type="submission" date="2019-07" db="EMBL/GenBank/DDBJ databases">
        <authorList>
            <person name="Cremers G."/>
        </authorList>
    </citation>
    <scope>NUCLEOTIDE SEQUENCE [LARGE SCALE GENOMIC DNA]</scope>
</reference>
<dbReference type="PROSITE" id="PS00170">
    <property type="entry name" value="CSA_PPIASE_1"/>
    <property type="match status" value="1"/>
</dbReference>
<dbReference type="GO" id="GO:0006457">
    <property type="term" value="P:protein folding"/>
    <property type="evidence" value="ECO:0007669"/>
    <property type="project" value="InterPro"/>
</dbReference>
<dbReference type="InterPro" id="IPR020892">
    <property type="entry name" value="Cyclophilin-type_PPIase_CS"/>
</dbReference>
<dbReference type="AlphaFoldDB" id="A0A564ZLH8"/>
<keyword evidence="6 7" id="KW-0413">Isomerase</keyword>
<comment type="subcellular location">
    <subcellularLocation>
        <location evidence="2">Cytoplasm</location>
    </subcellularLocation>
</comment>